<feature type="compositionally biased region" description="Low complexity" evidence="1">
    <location>
        <begin position="64"/>
        <end position="75"/>
    </location>
</feature>
<evidence type="ECO:0000256" key="1">
    <source>
        <dbReference type="SAM" id="MobiDB-lite"/>
    </source>
</evidence>
<proteinExistence type="predicted"/>
<feature type="region of interest" description="Disordered" evidence="1">
    <location>
        <begin position="1"/>
        <end position="75"/>
    </location>
</feature>
<gene>
    <name evidence="2" type="ORF">DMC30DRAFT_259546</name>
</gene>
<dbReference type="Proteomes" id="UP000311382">
    <property type="component" value="Unassembled WGS sequence"/>
</dbReference>
<keyword evidence="3" id="KW-1185">Reference proteome</keyword>
<sequence length="158" mass="15456">MSNTTGSSSQNAGAEAGQRGKLPPSSSSTSSSTPTTTAADAPPPPPRHPPVTPYAAPDPSTTVPSSHGAPAASAGAALGTRVRGVFEAVHGAGEALRGNINSALDGLGDGVANRPQGTVESRQLAAGEESVAQKGLNELQGGISAAKGETTATPHRTT</sequence>
<organism evidence="2 3">
    <name type="scientific">Rhodotorula diobovata</name>
    <dbReference type="NCBI Taxonomy" id="5288"/>
    <lineage>
        <taxon>Eukaryota</taxon>
        <taxon>Fungi</taxon>
        <taxon>Dikarya</taxon>
        <taxon>Basidiomycota</taxon>
        <taxon>Pucciniomycotina</taxon>
        <taxon>Microbotryomycetes</taxon>
        <taxon>Sporidiobolales</taxon>
        <taxon>Sporidiobolaceae</taxon>
        <taxon>Rhodotorula</taxon>
    </lineage>
</organism>
<feature type="compositionally biased region" description="Polar residues" evidence="1">
    <location>
        <begin position="1"/>
        <end position="12"/>
    </location>
</feature>
<reference evidence="2 3" key="1">
    <citation type="submission" date="2019-03" db="EMBL/GenBank/DDBJ databases">
        <title>Rhodosporidium diobovatum UCD-FST 08-225 genome sequencing, assembly, and annotation.</title>
        <authorList>
            <person name="Fakankun I.U."/>
            <person name="Fristensky B."/>
            <person name="Levin D.B."/>
        </authorList>
    </citation>
    <scope>NUCLEOTIDE SEQUENCE [LARGE SCALE GENOMIC DNA]</scope>
    <source>
        <strain evidence="2 3">UCD-FST 08-225</strain>
    </source>
</reference>
<protein>
    <submittedName>
        <fullName evidence="2">Uncharacterized protein</fullName>
    </submittedName>
</protein>
<name>A0A5C5G682_9BASI</name>
<dbReference type="EMBL" id="SOZI01000007">
    <property type="protein sequence ID" value="TNY23882.1"/>
    <property type="molecule type" value="Genomic_DNA"/>
</dbReference>
<dbReference type="OrthoDB" id="2590867at2759"/>
<evidence type="ECO:0000313" key="3">
    <source>
        <dbReference type="Proteomes" id="UP000311382"/>
    </source>
</evidence>
<dbReference type="AlphaFoldDB" id="A0A5C5G682"/>
<accession>A0A5C5G682</accession>
<evidence type="ECO:0000313" key="2">
    <source>
        <dbReference type="EMBL" id="TNY23882.1"/>
    </source>
</evidence>
<feature type="compositionally biased region" description="Low complexity" evidence="1">
    <location>
        <begin position="23"/>
        <end position="40"/>
    </location>
</feature>
<comment type="caution">
    <text evidence="2">The sequence shown here is derived from an EMBL/GenBank/DDBJ whole genome shotgun (WGS) entry which is preliminary data.</text>
</comment>
<feature type="compositionally biased region" description="Pro residues" evidence="1">
    <location>
        <begin position="41"/>
        <end position="52"/>
    </location>
</feature>